<dbReference type="RefSeq" id="WP_377029598.1">
    <property type="nucleotide sequence ID" value="NZ_JBHOMY010000026.1"/>
</dbReference>
<evidence type="ECO:0000313" key="5">
    <source>
        <dbReference type="Proteomes" id="UP001593940"/>
    </source>
</evidence>
<feature type="domain" description="GGDEF" evidence="3">
    <location>
        <begin position="142"/>
        <end position="274"/>
    </location>
</feature>
<dbReference type="PANTHER" id="PTHR45138:SF9">
    <property type="entry name" value="DIGUANYLATE CYCLASE DGCM-RELATED"/>
    <property type="match status" value="1"/>
</dbReference>
<dbReference type="InterPro" id="IPR029787">
    <property type="entry name" value="Nucleotide_cyclase"/>
</dbReference>
<accession>A0ABV6Y7R0</accession>
<dbReference type="Pfam" id="PF00990">
    <property type="entry name" value="GGDEF"/>
    <property type="match status" value="1"/>
</dbReference>
<dbReference type="EC" id="2.7.7.65" evidence="1"/>
<dbReference type="PROSITE" id="PS50887">
    <property type="entry name" value="GGDEF"/>
    <property type="match status" value="1"/>
</dbReference>
<evidence type="ECO:0000313" key="4">
    <source>
        <dbReference type="EMBL" id="MFC1457067.1"/>
    </source>
</evidence>
<dbReference type="PANTHER" id="PTHR45138">
    <property type="entry name" value="REGULATORY COMPONENTS OF SENSORY TRANSDUCTION SYSTEM"/>
    <property type="match status" value="1"/>
</dbReference>
<dbReference type="NCBIfam" id="TIGR00254">
    <property type="entry name" value="GGDEF"/>
    <property type="match status" value="1"/>
</dbReference>
<evidence type="ECO:0000256" key="2">
    <source>
        <dbReference type="ARBA" id="ARBA00034247"/>
    </source>
</evidence>
<evidence type="ECO:0000256" key="1">
    <source>
        <dbReference type="ARBA" id="ARBA00012528"/>
    </source>
</evidence>
<dbReference type="SMART" id="SM00267">
    <property type="entry name" value="GGDEF"/>
    <property type="match status" value="1"/>
</dbReference>
<dbReference type="InterPro" id="IPR043128">
    <property type="entry name" value="Rev_trsase/Diguanyl_cyclase"/>
</dbReference>
<reference evidence="4 5" key="1">
    <citation type="submission" date="2024-09" db="EMBL/GenBank/DDBJ databases">
        <title>Nodulacao em especies de Leguminosae Basais da Amazonia e Caracterizacao dos Rizobios e Bacterias Associadas aos Nodulos.</title>
        <authorList>
            <person name="Jambeiro I.C.A."/>
            <person name="Lopes I.S."/>
            <person name="Aguiar E.R.G.R."/>
            <person name="Santos A.F.J."/>
            <person name="Dos Santos J.M.F."/>
            <person name="Gross E."/>
        </authorList>
    </citation>
    <scope>NUCLEOTIDE SEQUENCE [LARGE SCALE GENOMIC DNA]</scope>
    <source>
        <strain evidence="4 5">BRUESC1165</strain>
    </source>
</reference>
<name>A0ABV6Y7R0_9HYPH</name>
<protein>
    <recommendedName>
        <fullName evidence="1">diguanylate cyclase</fullName>
        <ecNumber evidence="1">2.7.7.65</ecNumber>
    </recommendedName>
</protein>
<dbReference type="CDD" id="cd01949">
    <property type="entry name" value="GGDEF"/>
    <property type="match status" value="1"/>
</dbReference>
<dbReference type="Gene3D" id="3.30.70.270">
    <property type="match status" value="1"/>
</dbReference>
<sequence length="283" mass="31259">MPFDEQDRLQYANAVYRGIFLGGREGSFTLSELLRYGFEHRTGTVIKSGDVEAFIADLYTRRRKIGPHQAFETDLMDGRWFFMNQTVLPNGWILIVGTDITALKHNEKTLRQAAETDPLTGLANRRRMFSLLDRALARMATEPFCLALVDIDRFKGINDRFGHPAGDTVLKHFADRVRHRLGTAGSFGRIGGEEFILLLPGLDIGEAERRLHTLCADIPPLPLGSGRSSIVYTASAGLTAASASDSAEAIVHRADQALYLAKAAGRDRVTTLTRETELAGRIA</sequence>
<dbReference type="SUPFAM" id="SSF55073">
    <property type="entry name" value="Nucleotide cyclase"/>
    <property type="match status" value="1"/>
</dbReference>
<organism evidence="4 5">
    <name type="scientific">Microvirga arabica</name>
    <dbReference type="NCBI Taxonomy" id="1128671"/>
    <lineage>
        <taxon>Bacteria</taxon>
        <taxon>Pseudomonadati</taxon>
        <taxon>Pseudomonadota</taxon>
        <taxon>Alphaproteobacteria</taxon>
        <taxon>Hyphomicrobiales</taxon>
        <taxon>Methylobacteriaceae</taxon>
        <taxon>Microvirga</taxon>
    </lineage>
</organism>
<dbReference type="Proteomes" id="UP001593940">
    <property type="component" value="Unassembled WGS sequence"/>
</dbReference>
<dbReference type="InterPro" id="IPR050469">
    <property type="entry name" value="Diguanylate_Cyclase"/>
</dbReference>
<dbReference type="EMBL" id="JBHOMY010000026">
    <property type="protein sequence ID" value="MFC1457067.1"/>
    <property type="molecule type" value="Genomic_DNA"/>
</dbReference>
<dbReference type="InterPro" id="IPR000160">
    <property type="entry name" value="GGDEF_dom"/>
</dbReference>
<gene>
    <name evidence="4" type="ORF">ACETIH_10125</name>
</gene>
<evidence type="ECO:0000259" key="3">
    <source>
        <dbReference type="PROSITE" id="PS50887"/>
    </source>
</evidence>
<proteinExistence type="predicted"/>
<keyword evidence="5" id="KW-1185">Reference proteome</keyword>
<comment type="catalytic activity">
    <reaction evidence="2">
        <text>2 GTP = 3',3'-c-di-GMP + 2 diphosphate</text>
        <dbReference type="Rhea" id="RHEA:24898"/>
        <dbReference type="ChEBI" id="CHEBI:33019"/>
        <dbReference type="ChEBI" id="CHEBI:37565"/>
        <dbReference type="ChEBI" id="CHEBI:58805"/>
        <dbReference type="EC" id="2.7.7.65"/>
    </reaction>
</comment>
<comment type="caution">
    <text evidence="4">The sequence shown here is derived from an EMBL/GenBank/DDBJ whole genome shotgun (WGS) entry which is preliminary data.</text>
</comment>